<organism evidence="1 2">
    <name type="scientific">Solea senegalensis</name>
    <name type="common">Senegalese sole</name>
    <dbReference type="NCBI Taxonomy" id="28829"/>
    <lineage>
        <taxon>Eukaryota</taxon>
        <taxon>Metazoa</taxon>
        <taxon>Chordata</taxon>
        <taxon>Craniata</taxon>
        <taxon>Vertebrata</taxon>
        <taxon>Euteleostomi</taxon>
        <taxon>Actinopterygii</taxon>
        <taxon>Neopterygii</taxon>
        <taxon>Teleostei</taxon>
        <taxon>Neoteleostei</taxon>
        <taxon>Acanthomorphata</taxon>
        <taxon>Carangaria</taxon>
        <taxon>Pleuronectiformes</taxon>
        <taxon>Pleuronectoidei</taxon>
        <taxon>Soleidae</taxon>
        <taxon>Solea</taxon>
    </lineage>
</organism>
<keyword evidence="2" id="KW-1185">Reference proteome</keyword>
<proteinExistence type="predicted"/>
<gene>
    <name evidence="1" type="ORF">JOB18_043837</name>
</gene>
<evidence type="ECO:0000313" key="2">
    <source>
        <dbReference type="Proteomes" id="UP000693946"/>
    </source>
</evidence>
<dbReference type="AlphaFoldDB" id="A0AAV6SC22"/>
<sequence>MILTRQAKVAEKTGSSRLIAALLKTIFPVYVTSVMPSVKSPELQPDKVTFSPSLFHPFISSSCRRCEELRY</sequence>
<dbReference type="Proteomes" id="UP000693946">
    <property type="component" value="Linkage Group LG14"/>
</dbReference>
<dbReference type="EMBL" id="JAGKHQ010000006">
    <property type="protein sequence ID" value="KAG7514819.1"/>
    <property type="molecule type" value="Genomic_DNA"/>
</dbReference>
<comment type="caution">
    <text evidence="1">The sequence shown here is derived from an EMBL/GenBank/DDBJ whole genome shotgun (WGS) entry which is preliminary data.</text>
</comment>
<name>A0AAV6SC22_SOLSE</name>
<reference evidence="1 2" key="1">
    <citation type="journal article" date="2021" name="Sci. Rep.">
        <title>Chromosome anchoring in Senegalese sole (Solea senegalensis) reveals sex-associated markers and genome rearrangements in flatfish.</title>
        <authorList>
            <person name="Guerrero-Cozar I."/>
            <person name="Gomez-Garrido J."/>
            <person name="Berbel C."/>
            <person name="Martinez-Blanch J.F."/>
            <person name="Alioto T."/>
            <person name="Claros M.G."/>
            <person name="Gagnaire P.A."/>
            <person name="Manchado M."/>
        </authorList>
    </citation>
    <scope>NUCLEOTIDE SEQUENCE [LARGE SCALE GENOMIC DNA]</scope>
    <source>
        <strain evidence="1">Sse05_10M</strain>
    </source>
</reference>
<evidence type="ECO:0000313" key="1">
    <source>
        <dbReference type="EMBL" id="KAG7514819.1"/>
    </source>
</evidence>
<accession>A0AAV6SC22</accession>
<protein>
    <submittedName>
        <fullName evidence="1">Uncharacterized protein</fullName>
    </submittedName>
</protein>